<dbReference type="Proteomes" id="UP000242519">
    <property type="component" value="Unassembled WGS sequence"/>
</dbReference>
<accession>A0A218ZE05</accession>
<gene>
    <name evidence="2" type="ORF">B2J93_4925</name>
</gene>
<dbReference type="AlphaFoldDB" id="A0A218ZE05"/>
<reference evidence="2 3" key="1">
    <citation type="submission" date="2017-04" db="EMBL/GenBank/DDBJ databases">
        <title>Draft genome sequence of Marssonina coronaria NL1: causal agent of apple blotch.</title>
        <authorList>
            <person name="Cheng Q."/>
        </authorList>
    </citation>
    <scope>NUCLEOTIDE SEQUENCE [LARGE SCALE GENOMIC DNA]</scope>
    <source>
        <strain evidence="2 3">NL1</strain>
    </source>
</reference>
<dbReference type="EMBL" id="MZNU01000050">
    <property type="protein sequence ID" value="OWP06309.1"/>
    <property type="molecule type" value="Genomic_DNA"/>
</dbReference>
<evidence type="ECO:0000313" key="3">
    <source>
        <dbReference type="Proteomes" id="UP000242519"/>
    </source>
</evidence>
<protein>
    <submittedName>
        <fullName evidence="2">Uncharacterized protein</fullName>
    </submittedName>
</protein>
<organism evidence="2 3">
    <name type="scientific">Diplocarpon coronariae</name>
    <dbReference type="NCBI Taxonomy" id="2795749"/>
    <lineage>
        <taxon>Eukaryota</taxon>
        <taxon>Fungi</taxon>
        <taxon>Dikarya</taxon>
        <taxon>Ascomycota</taxon>
        <taxon>Pezizomycotina</taxon>
        <taxon>Leotiomycetes</taxon>
        <taxon>Helotiales</taxon>
        <taxon>Drepanopezizaceae</taxon>
        <taxon>Diplocarpon</taxon>
    </lineage>
</organism>
<comment type="caution">
    <text evidence="2">The sequence shown here is derived from an EMBL/GenBank/DDBJ whole genome shotgun (WGS) entry which is preliminary data.</text>
</comment>
<name>A0A218ZE05_9HELO</name>
<feature type="region of interest" description="Disordered" evidence="1">
    <location>
        <begin position="122"/>
        <end position="145"/>
    </location>
</feature>
<evidence type="ECO:0000256" key="1">
    <source>
        <dbReference type="SAM" id="MobiDB-lite"/>
    </source>
</evidence>
<dbReference type="InParanoid" id="A0A218ZE05"/>
<evidence type="ECO:0000313" key="2">
    <source>
        <dbReference type="EMBL" id="OWP06309.1"/>
    </source>
</evidence>
<proteinExistence type="predicted"/>
<feature type="compositionally biased region" description="Pro residues" evidence="1">
    <location>
        <begin position="125"/>
        <end position="143"/>
    </location>
</feature>
<keyword evidence="3" id="KW-1185">Reference proteome</keyword>
<sequence length="180" mass="19793">MAAGPTPISKEADEPKSAYTDLHVEARLSSWKVDSGCGMNAADAPPSDACTVCDRRLRGHLAKLTEGIAVRHENRMPRLHDRPLSQERWEAAYQAGQAPFLPRSRARPLVASGRLIVLEWRLDSSPPPPPPRQPPSPPPPLPPQIDRLLRQEAVAPLRGSRVPGRYAAIFTRQSSQPPTE</sequence>